<accession>A0ACC2PEW2</accession>
<gene>
    <name evidence="1" type="ORF">QAD02_017799</name>
</gene>
<protein>
    <submittedName>
        <fullName evidence="1">Uncharacterized protein</fullName>
    </submittedName>
</protein>
<proteinExistence type="predicted"/>
<sequence length="207" mass="23384">MCALKISSASSRDGPEDNPSLVVIASMNFNVDEMLNGFTFQFFFRLGSSEAWLKSEKHAEFGTEIQLPCILKLPQCIGLHSIKWYQGNERIFVYSAEGDLPLANEEVASRMSMVVPKNNMTKSYLKISNVTLEDEALYKCEVTYLAVNRECNTVQHITLNVTVRIAIKYCLNSYLEAIQAEETQVAASEQCYGKKLAFLIDDARRRT</sequence>
<evidence type="ECO:0000313" key="1">
    <source>
        <dbReference type="EMBL" id="KAJ8682007.1"/>
    </source>
</evidence>
<keyword evidence="2" id="KW-1185">Reference proteome</keyword>
<dbReference type="Proteomes" id="UP001239111">
    <property type="component" value="Chromosome 1"/>
</dbReference>
<dbReference type="EMBL" id="CM056741">
    <property type="protein sequence ID" value="KAJ8682007.1"/>
    <property type="molecule type" value="Genomic_DNA"/>
</dbReference>
<evidence type="ECO:0000313" key="2">
    <source>
        <dbReference type="Proteomes" id="UP001239111"/>
    </source>
</evidence>
<reference evidence="1" key="1">
    <citation type="submission" date="2023-04" db="EMBL/GenBank/DDBJ databases">
        <title>A chromosome-level genome assembly of the parasitoid wasp Eretmocerus hayati.</title>
        <authorList>
            <person name="Zhong Y."/>
            <person name="Liu S."/>
            <person name="Liu Y."/>
        </authorList>
    </citation>
    <scope>NUCLEOTIDE SEQUENCE</scope>
    <source>
        <strain evidence="1">ZJU_SS_LIU_2023</strain>
    </source>
</reference>
<comment type="caution">
    <text evidence="1">The sequence shown here is derived from an EMBL/GenBank/DDBJ whole genome shotgun (WGS) entry which is preliminary data.</text>
</comment>
<organism evidence="1 2">
    <name type="scientific">Eretmocerus hayati</name>
    <dbReference type="NCBI Taxonomy" id="131215"/>
    <lineage>
        <taxon>Eukaryota</taxon>
        <taxon>Metazoa</taxon>
        <taxon>Ecdysozoa</taxon>
        <taxon>Arthropoda</taxon>
        <taxon>Hexapoda</taxon>
        <taxon>Insecta</taxon>
        <taxon>Pterygota</taxon>
        <taxon>Neoptera</taxon>
        <taxon>Endopterygota</taxon>
        <taxon>Hymenoptera</taxon>
        <taxon>Apocrita</taxon>
        <taxon>Proctotrupomorpha</taxon>
        <taxon>Chalcidoidea</taxon>
        <taxon>Aphelinidae</taxon>
        <taxon>Aphelininae</taxon>
        <taxon>Eretmocerus</taxon>
    </lineage>
</organism>
<name>A0ACC2PEW2_9HYME</name>